<comment type="caution">
    <text evidence="2">The sequence shown here is derived from an EMBL/GenBank/DDBJ whole genome shotgun (WGS) entry which is preliminary data.</text>
</comment>
<evidence type="ECO:0000256" key="1">
    <source>
        <dbReference type="SAM" id="Phobius"/>
    </source>
</evidence>
<organism evidence="2 3">
    <name type="scientific">Pseudonocardia nematodicida</name>
    <dbReference type="NCBI Taxonomy" id="1206997"/>
    <lineage>
        <taxon>Bacteria</taxon>
        <taxon>Bacillati</taxon>
        <taxon>Actinomycetota</taxon>
        <taxon>Actinomycetes</taxon>
        <taxon>Pseudonocardiales</taxon>
        <taxon>Pseudonocardiaceae</taxon>
        <taxon>Pseudonocardia</taxon>
    </lineage>
</organism>
<evidence type="ECO:0008006" key="4">
    <source>
        <dbReference type="Google" id="ProtNLM"/>
    </source>
</evidence>
<evidence type="ECO:0000313" key="3">
    <source>
        <dbReference type="Proteomes" id="UP001494902"/>
    </source>
</evidence>
<keyword evidence="1" id="KW-1133">Transmembrane helix</keyword>
<keyword evidence="1" id="KW-0472">Membrane</keyword>
<feature type="transmembrane region" description="Helical" evidence="1">
    <location>
        <begin position="261"/>
        <end position="280"/>
    </location>
</feature>
<feature type="transmembrane region" description="Helical" evidence="1">
    <location>
        <begin position="359"/>
        <end position="380"/>
    </location>
</feature>
<feature type="transmembrane region" description="Helical" evidence="1">
    <location>
        <begin position="100"/>
        <end position="118"/>
    </location>
</feature>
<keyword evidence="1" id="KW-0812">Transmembrane</keyword>
<accession>A0ABV1KAB5</accession>
<feature type="transmembrane region" description="Helical" evidence="1">
    <location>
        <begin position="209"/>
        <end position="226"/>
    </location>
</feature>
<feature type="transmembrane region" description="Helical" evidence="1">
    <location>
        <begin position="184"/>
        <end position="202"/>
    </location>
</feature>
<proteinExistence type="predicted"/>
<gene>
    <name evidence="2" type="ORF">WIS52_11950</name>
</gene>
<protein>
    <recommendedName>
        <fullName evidence="4">Glycosyl transferase</fullName>
    </recommendedName>
</protein>
<feature type="transmembrane region" description="Helical" evidence="1">
    <location>
        <begin position="124"/>
        <end position="145"/>
    </location>
</feature>
<reference evidence="2 3" key="1">
    <citation type="submission" date="2024-03" db="EMBL/GenBank/DDBJ databases">
        <title>Draft genome sequence of Pseudonocardia nematodicida JCM 31783.</title>
        <authorList>
            <person name="Butdee W."/>
            <person name="Duangmal K."/>
        </authorList>
    </citation>
    <scope>NUCLEOTIDE SEQUENCE [LARGE SCALE GENOMIC DNA]</scope>
    <source>
        <strain evidence="2 3">JCM 31783</strain>
    </source>
</reference>
<name>A0ABV1KAB5_9PSEU</name>
<keyword evidence="3" id="KW-1185">Reference proteome</keyword>
<dbReference type="RefSeq" id="WP_349298250.1">
    <property type="nucleotide sequence ID" value="NZ_JBEDNQ010000004.1"/>
</dbReference>
<sequence>MPQTVETATPPGGRHARLPLPARPRFTTAGIYVLLGVGYLLVSLWLQRRVLDDPSGLLIGHVTADADMFGWWLNWLPFAVAHGHNPLLTDWMHWPYGLNALWNTAVPLLAVLLAPVTVTAGSVAAFNAGVVLGPVVSGLLLVVALGPYVSSPGTRGWVARATAGALYAFSPFHLAHAVAGHLNLVWSVLPPLLLLLAHHLFARGPLRRPWLLGGLTGLVLVGQLVLYTQTLAIGVIALVLAAAVLAVRFPRRVPELLPGLLRAGTACVTVFVAVGAYPLYLVLAGPNRPRSAIRDVHSTGADLANILIPTRMTALRFTPDATGDRLTGHIGEQGGYVGVAMIALVVVAVLVVRSTALRLLATLGALTWLCSLGTGIVLLGSDTGIPLPWLVLAEVPLLGDIEPVRIQVVTALCVAAVAGLWIDRMPLTTGPATVASLALTGFALAGWLPADGQQVRPAPVPAFFHQPGDAVGPDDVVEIYPRISAAWDDGAQGLRWQAASGPDFKIRGGYFIGADPEDDVVTQSRWNRFQIGAQWVAEGKNDPSDDYTGRATEELRGLGVTALAVVPGRSPDGGGDDRVVEWSRRVTGDPGRFDGGVWIFRLPPAGPVG</sequence>
<evidence type="ECO:0000313" key="2">
    <source>
        <dbReference type="EMBL" id="MEQ3551184.1"/>
    </source>
</evidence>
<feature type="transmembrane region" description="Helical" evidence="1">
    <location>
        <begin position="26"/>
        <end position="46"/>
    </location>
</feature>
<feature type="transmembrane region" description="Helical" evidence="1">
    <location>
        <begin position="334"/>
        <end position="352"/>
    </location>
</feature>
<feature type="transmembrane region" description="Helical" evidence="1">
    <location>
        <begin position="232"/>
        <end position="249"/>
    </location>
</feature>
<dbReference type="Proteomes" id="UP001494902">
    <property type="component" value="Unassembled WGS sequence"/>
</dbReference>
<dbReference type="EMBL" id="JBEDNQ010000004">
    <property type="protein sequence ID" value="MEQ3551184.1"/>
    <property type="molecule type" value="Genomic_DNA"/>
</dbReference>